<dbReference type="GO" id="GO:0048471">
    <property type="term" value="C:perinuclear region of cytoplasm"/>
    <property type="evidence" value="ECO:0007669"/>
    <property type="project" value="TreeGrafter"/>
</dbReference>
<sequence>MLRQTLRLVSTWKQLRSLTFTHLSDWQVGLALEFLTLPNITSFEISSTVFGEKRYCPDIAAHEFEWVVSWLNATPVRHFAIDYWKVSQENSHLIPRFYDAVANCRTLRTFSISNAILHGWNEYNFQNPLSINHFQLKNCQFDPTCLPTLFSGLQHSRTRHLSINNDVRESYLGVRGLRILLGALPLTNLTHLTVQGAMLADRGCFALAEVLPSLNLTYLDISDNHISDFGVNPLAQVLPSVVRLHELVMKHNFLRMRGIVALILDLRQNSLEKTNLSDVQLAFDRCSRPEYVIKVDYGKTGTGALLEKSPSGDA</sequence>
<name>A0A6G0X6Z0_9STRA</name>
<dbReference type="Proteomes" id="UP000481153">
    <property type="component" value="Unassembled WGS sequence"/>
</dbReference>
<dbReference type="GO" id="GO:0005829">
    <property type="term" value="C:cytosol"/>
    <property type="evidence" value="ECO:0007669"/>
    <property type="project" value="TreeGrafter"/>
</dbReference>
<dbReference type="SUPFAM" id="SSF52047">
    <property type="entry name" value="RNI-like"/>
    <property type="match status" value="1"/>
</dbReference>
<organism evidence="1 2">
    <name type="scientific">Aphanomyces euteiches</name>
    <dbReference type="NCBI Taxonomy" id="100861"/>
    <lineage>
        <taxon>Eukaryota</taxon>
        <taxon>Sar</taxon>
        <taxon>Stramenopiles</taxon>
        <taxon>Oomycota</taxon>
        <taxon>Saprolegniomycetes</taxon>
        <taxon>Saprolegniales</taxon>
        <taxon>Verrucalvaceae</taxon>
        <taxon>Aphanomyces</taxon>
    </lineage>
</organism>
<dbReference type="InterPro" id="IPR027038">
    <property type="entry name" value="RanGap"/>
</dbReference>
<dbReference type="GO" id="GO:0006913">
    <property type="term" value="P:nucleocytoplasmic transport"/>
    <property type="evidence" value="ECO:0007669"/>
    <property type="project" value="TreeGrafter"/>
</dbReference>
<accession>A0A6G0X6Z0</accession>
<protein>
    <submittedName>
        <fullName evidence="1">Uncharacterized protein</fullName>
    </submittedName>
</protein>
<gene>
    <name evidence="1" type="ORF">Ae201684_007767</name>
</gene>
<reference evidence="1 2" key="1">
    <citation type="submission" date="2019-07" db="EMBL/GenBank/DDBJ databases">
        <title>Genomics analysis of Aphanomyces spp. identifies a new class of oomycete effector associated with host adaptation.</title>
        <authorList>
            <person name="Gaulin E."/>
        </authorList>
    </citation>
    <scope>NUCLEOTIDE SEQUENCE [LARGE SCALE GENOMIC DNA]</scope>
    <source>
        <strain evidence="1 2">ATCC 201684</strain>
    </source>
</reference>
<dbReference type="PANTHER" id="PTHR24113">
    <property type="entry name" value="RAN GTPASE-ACTIVATING PROTEIN 1"/>
    <property type="match status" value="1"/>
</dbReference>
<dbReference type="VEuPathDB" id="FungiDB:AeMF1_014486"/>
<dbReference type="PROSITE" id="PS51450">
    <property type="entry name" value="LRR"/>
    <property type="match status" value="1"/>
</dbReference>
<evidence type="ECO:0000313" key="2">
    <source>
        <dbReference type="Proteomes" id="UP000481153"/>
    </source>
</evidence>
<dbReference type="GO" id="GO:0005096">
    <property type="term" value="F:GTPase activator activity"/>
    <property type="evidence" value="ECO:0007669"/>
    <property type="project" value="InterPro"/>
</dbReference>
<proteinExistence type="predicted"/>
<evidence type="ECO:0000313" key="1">
    <source>
        <dbReference type="EMBL" id="KAF0735762.1"/>
    </source>
</evidence>
<dbReference type="EMBL" id="VJMJ01000093">
    <property type="protein sequence ID" value="KAF0735762.1"/>
    <property type="molecule type" value="Genomic_DNA"/>
</dbReference>
<comment type="caution">
    <text evidence="1">The sequence shown here is derived from an EMBL/GenBank/DDBJ whole genome shotgun (WGS) entry which is preliminary data.</text>
</comment>
<dbReference type="GO" id="GO:0031267">
    <property type="term" value="F:small GTPase binding"/>
    <property type="evidence" value="ECO:0007669"/>
    <property type="project" value="TreeGrafter"/>
</dbReference>
<dbReference type="InterPro" id="IPR032675">
    <property type="entry name" value="LRR_dom_sf"/>
</dbReference>
<dbReference type="PANTHER" id="PTHR24113:SF15">
    <property type="entry name" value="NACHT DOMAIN-CONTAINING PROTEIN"/>
    <property type="match status" value="1"/>
</dbReference>
<dbReference type="Gene3D" id="3.80.10.10">
    <property type="entry name" value="Ribonuclease Inhibitor"/>
    <property type="match status" value="1"/>
</dbReference>
<dbReference type="GO" id="GO:0005634">
    <property type="term" value="C:nucleus"/>
    <property type="evidence" value="ECO:0007669"/>
    <property type="project" value="TreeGrafter"/>
</dbReference>
<dbReference type="InterPro" id="IPR001611">
    <property type="entry name" value="Leu-rich_rpt"/>
</dbReference>
<dbReference type="AlphaFoldDB" id="A0A6G0X6Z0"/>
<keyword evidence="2" id="KW-1185">Reference proteome</keyword>